<keyword evidence="3 6" id="KW-0808">Transferase</keyword>
<evidence type="ECO:0000256" key="4">
    <source>
        <dbReference type="ARBA" id="ARBA00022823"/>
    </source>
</evidence>
<sequence length="394" mass="43848">MVEVKLHDIGEGMTEGEIIQYFINVGDRVKDDQPLVEVQTDKMTAELPSPAAGVVKEIIVRPGENVSVGTTLLTIESDQLLQFDPPMKTNQKRPQTIDTTILNKGKIILAAPYTRKIARDLGVNIEEVEGTGPAGRILDEDVLRHVNKKKPQITSAEPTEAVQSGEDVTIPFKGRRKQIAAKMTKSLYTIPHVTHFEEADVTNLLQLTKNLKQEGNYISVAAFFIKAVQLTLKEFPVFNAVLDEENEVIRLKKNYNIGVAVDSEQGLVVPVIHNVENKTIKEINTKMKFLIKKSQENNLTRNDITDGTFTISNVGPLGSIAATPIINYPETALIAFHKAKKRPTVVNDEIVIRSMMNLSMSFDHRVADGARAVAFTNRFVQLIENPSRMLVELM</sequence>
<comment type="cofactor">
    <cofactor evidence="1 6">
        <name>(R)-lipoate</name>
        <dbReference type="ChEBI" id="CHEBI:83088"/>
    </cofactor>
</comment>
<evidence type="ECO:0000256" key="2">
    <source>
        <dbReference type="ARBA" id="ARBA00007317"/>
    </source>
</evidence>
<dbReference type="InterPro" id="IPR050743">
    <property type="entry name" value="2-oxoacid_DH_E2_comp"/>
</dbReference>
<dbReference type="Gene3D" id="2.40.50.100">
    <property type="match status" value="1"/>
</dbReference>
<dbReference type="PROSITE" id="PS51826">
    <property type="entry name" value="PSBD"/>
    <property type="match status" value="1"/>
</dbReference>
<dbReference type="GO" id="GO:0016407">
    <property type="term" value="F:acetyltransferase activity"/>
    <property type="evidence" value="ECO:0007669"/>
    <property type="project" value="TreeGrafter"/>
</dbReference>
<dbReference type="EC" id="2.3.1.-" evidence="6"/>
<dbReference type="InterPro" id="IPR023213">
    <property type="entry name" value="CAT-like_dom_sf"/>
</dbReference>
<keyword evidence="5 6" id="KW-0012">Acyltransferase</keyword>
<evidence type="ECO:0000313" key="10">
    <source>
        <dbReference type="Proteomes" id="UP000676456"/>
    </source>
</evidence>
<feature type="domain" description="Peripheral subunit-binding (PSBD)" evidence="8">
    <location>
        <begin position="109"/>
        <end position="146"/>
    </location>
</feature>
<dbReference type="SUPFAM" id="SSF47005">
    <property type="entry name" value="Peripheral subunit-binding domain of 2-oxo acid dehydrogenase complex"/>
    <property type="match status" value="1"/>
</dbReference>
<dbReference type="Pfam" id="PF00198">
    <property type="entry name" value="2-oxoacid_dh"/>
    <property type="match status" value="1"/>
</dbReference>
<evidence type="ECO:0000313" key="9">
    <source>
        <dbReference type="EMBL" id="MBS4221179.1"/>
    </source>
</evidence>
<reference evidence="9 10" key="1">
    <citation type="submission" date="2021-05" db="EMBL/GenBank/DDBJ databases">
        <title>Novel Bacillus species.</title>
        <authorList>
            <person name="Liu G."/>
        </authorList>
    </citation>
    <scope>NUCLEOTIDE SEQUENCE [LARGE SCALE GENOMIC DNA]</scope>
    <source>
        <strain evidence="9 10">FJAT-49682</strain>
    </source>
</reference>
<comment type="similarity">
    <text evidence="2 6">Belongs to the 2-oxoacid dehydrogenase family.</text>
</comment>
<name>A0A942UNJ4_9BACI</name>
<proteinExistence type="inferred from homology"/>
<dbReference type="GO" id="GO:0005737">
    <property type="term" value="C:cytoplasm"/>
    <property type="evidence" value="ECO:0007669"/>
    <property type="project" value="TreeGrafter"/>
</dbReference>
<dbReference type="AlphaFoldDB" id="A0A942UNJ4"/>
<dbReference type="Pfam" id="PF00364">
    <property type="entry name" value="Biotin_lipoyl"/>
    <property type="match status" value="1"/>
</dbReference>
<evidence type="ECO:0000256" key="1">
    <source>
        <dbReference type="ARBA" id="ARBA00001938"/>
    </source>
</evidence>
<dbReference type="RefSeq" id="WP_213096234.1">
    <property type="nucleotide sequence ID" value="NZ_JAGYPH010000001.1"/>
</dbReference>
<dbReference type="Pfam" id="PF02817">
    <property type="entry name" value="E3_binding"/>
    <property type="match status" value="1"/>
</dbReference>
<dbReference type="PROSITE" id="PS50968">
    <property type="entry name" value="BIOTINYL_LIPOYL"/>
    <property type="match status" value="1"/>
</dbReference>
<dbReference type="Proteomes" id="UP000676456">
    <property type="component" value="Unassembled WGS sequence"/>
</dbReference>
<dbReference type="PANTHER" id="PTHR43178:SF5">
    <property type="entry name" value="LIPOAMIDE ACYLTRANSFERASE COMPONENT OF BRANCHED-CHAIN ALPHA-KETO ACID DEHYDROGENASE COMPLEX, MITOCHONDRIAL"/>
    <property type="match status" value="1"/>
</dbReference>
<dbReference type="SUPFAM" id="SSF52777">
    <property type="entry name" value="CoA-dependent acyltransferases"/>
    <property type="match status" value="1"/>
</dbReference>
<dbReference type="InterPro" id="IPR004167">
    <property type="entry name" value="PSBD"/>
</dbReference>
<dbReference type="SUPFAM" id="SSF51230">
    <property type="entry name" value="Single hybrid motif"/>
    <property type="match status" value="1"/>
</dbReference>
<keyword evidence="10" id="KW-1185">Reference proteome</keyword>
<accession>A0A942UNJ4</accession>
<dbReference type="Gene3D" id="4.10.320.10">
    <property type="entry name" value="E3-binding domain"/>
    <property type="match status" value="1"/>
</dbReference>
<keyword evidence="4 6" id="KW-0450">Lipoyl</keyword>
<protein>
    <recommendedName>
        <fullName evidence="6">Dihydrolipoamide acetyltransferase component of pyruvate dehydrogenase complex</fullName>
        <ecNumber evidence="6">2.3.1.-</ecNumber>
    </recommendedName>
</protein>
<dbReference type="InterPro" id="IPR036625">
    <property type="entry name" value="E3-bd_dom_sf"/>
</dbReference>
<dbReference type="CDD" id="cd06849">
    <property type="entry name" value="lipoyl_domain"/>
    <property type="match status" value="1"/>
</dbReference>
<gene>
    <name evidence="9" type="ORF">KHA91_00235</name>
</gene>
<evidence type="ECO:0000256" key="3">
    <source>
        <dbReference type="ARBA" id="ARBA00022679"/>
    </source>
</evidence>
<dbReference type="EMBL" id="JAGYPN010000001">
    <property type="protein sequence ID" value="MBS4221179.1"/>
    <property type="molecule type" value="Genomic_DNA"/>
</dbReference>
<dbReference type="Gene3D" id="3.30.559.10">
    <property type="entry name" value="Chloramphenicol acetyltransferase-like domain"/>
    <property type="match status" value="1"/>
</dbReference>
<evidence type="ECO:0000256" key="6">
    <source>
        <dbReference type="RuleBase" id="RU003423"/>
    </source>
</evidence>
<dbReference type="PANTHER" id="PTHR43178">
    <property type="entry name" value="DIHYDROLIPOAMIDE ACETYLTRANSFERASE COMPONENT OF PYRUVATE DEHYDROGENASE COMPLEX"/>
    <property type="match status" value="1"/>
</dbReference>
<organism evidence="9 10">
    <name type="scientific">Lederbergia citrea</name>
    <dbReference type="NCBI Taxonomy" id="2833581"/>
    <lineage>
        <taxon>Bacteria</taxon>
        <taxon>Bacillati</taxon>
        <taxon>Bacillota</taxon>
        <taxon>Bacilli</taxon>
        <taxon>Bacillales</taxon>
        <taxon>Bacillaceae</taxon>
        <taxon>Lederbergia</taxon>
    </lineage>
</organism>
<evidence type="ECO:0000256" key="5">
    <source>
        <dbReference type="ARBA" id="ARBA00023315"/>
    </source>
</evidence>
<comment type="caution">
    <text evidence="9">The sequence shown here is derived from an EMBL/GenBank/DDBJ whole genome shotgun (WGS) entry which is preliminary data.</text>
</comment>
<dbReference type="FunFam" id="3.30.559.10:FF:000007">
    <property type="entry name" value="Dihydrolipoamide acetyltransferase component of pyruvate dehydrogenase complex"/>
    <property type="match status" value="1"/>
</dbReference>
<dbReference type="InterPro" id="IPR011053">
    <property type="entry name" value="Single_hybrid_motif"/>
</dbReference>
<dbReference type="InterPro" id="IPR000089">
    <property type="entry name" value="Biotin_lipoyl"/>
</dbReference>
<dbReference type="GO" id="GO:0031405">
    <property type="term" value="F:lipoic acid binding"/>
    <property type="evidence" value="ECO:0007669"/>
    <property type="project" value="TreeGrafter"/>
</dbReference>
<dbReference type="InterPro" id="IPR001078">
    <property type="entry name" value="2-oxoacid_DH_actylTfrase"/>
</dbReference>
<feature type="domain" description="Lipoyl-binding" evidence="7">
    <location>
        <begin position="1"/>
        <end position="76"/>
    </location>
</feature>
<evidence type="ECO:0000259" key="8">
    <source>
        <dbReference type="PROSITE" id="PS51826"/>
    </source>
</evidence>
<evidence type="ECO:0000259" key="7">
    <source>
        <dbReference type="PROSITE" id="PS50968"/>
    </source>
</evidence>